<evidence type="ECO:0000313" key="4">
    <source>
        <dbReference type="Proteomes" id="UP000282876"/>
    </source>
</evidence>
<name>A0A437AMF2_9MICR</name>
<accession>A0A437AMF2</accession>
<evidence type="ECO:0000256" key="1">
    <source>
        <dbReference type="SAM" id="Phobius"/>
    </source>
</evidence>
<keyword evidence="1" id="KW-0472">Membrane</keyword>
<evidence type="ECO:0000256" key="2">
    <source>
        <dbReference type="SAM" id="SignalP"/>
    </source>
</evidence>
<evidence type="ECO:0000313" key="3">
    <source>
        <dbReference type="EMBL" id="RVD92278.1"/>
    </source>
</evidence>
<keyword evidence="1" id="KW-0812">Transmembrane</keyword>
<dbReference type="VEuPathDB" id="MicrosporidiaDB:TUBRATIS_12230"/>
<comment type="caution">
    <text evidence="3">The sequence shown here is derived from an EMBL/GenBank/DDBJ whole genome shotgun (WGS) entry which is preliminary data.</text>
</comment>
<dbReference type="Proteomes" id="UP000282876">
    <property type="component" value="Unassembled WGS sequence"/>
</dbReference>
<dbReference type="EMBL" id="RCSS01000260">
    <property type="protein sequence ID" value="RVD92278.1"/>
    <property type="molecule type" value="Genomic_DNA"/>
</dbReference>
<sequence>MQLLVLLTFFKSFISTGTPIFTDAELNDIKKNFTIEIKKFTNEKNLEGLVEFNKTMLLMCNDLFAKNPLEKQHKHQVDNSFVWIYSESQKYLKKVYLHFKKNNPNDSYYQEYKENIQLFLNNLKINSISNLFYYSVHCLVFLGGFIFTILVFYLVRKK</sequence>
<gene>
    <name evidence="3" type="ORF">TUBRATIS_12230</name>
</gene>
<organism evidence="3 4">
    <name type="scientific">Tubulinosema ratisbonensis</name>
    <dbReference type="NCBI Taxonomy" id="291195"/>
    <lineage>
        <taxon>Eukaryota</taxon>
        <taxon>Fungi</taxon>
        <taxon>Fungi incertae sedis</taxon>
        <taxon>Microsporidia</taxon>
        <taxon>Tubulinosematoidea</taxon>
        <taxon>Tubulinosematidae</taxon>
        <taxon>Tubulinosema</taxon>
    </lineage>
</organism>
<keyword evidence="4" id="KW-1185">Reference proteome</keyword>
<keyword evidence="1" id="KW-1133">Transmembrane helix</keyword>
<feature type="transmembrane region" description="Helical" evidence="1">
    <location>
        <begin position="131"/>
        <end position="155"/>
    </location>
</feature>
<feature type="chain" id="PRO_5019132800" evidence="2">
    <location>
        <begin position="18"/>
        <end position="158"/>
    </location>
</feature>
<keyword evidence="2" id="KW-0732">Signal</keyword>
<feature type="signal peptide" evidence="2">
    <location>
        <begin position="1"/>
        <end position="17"/>
    </location>
</feature>
<protein>
    <submittedName>
        <fullName evidence="3">Uncharacterized protein</fullName>
    </submittedName>
</protein>
<dbReference type="AlphaFoldDB" id="A0A437AMF2"/>
<reference evidence="3 4" key="1">
    <citation type="submission" date="2018-10" db="EMBL/GenBank/DDBJ databases">
        <title>Draft genome sequence of the microsporidian Tubulinosema ratisbonensis.</title>
        <authorList>
            <person name="Polonais V."/>
            <person name="Peyretaillade E."/>
            <person name="Niehus S."/>
            <person name="Wawrzyniak I."/>
            <person name="Franchet A."/>
            <person name="Gaspin C."/>
            <person name="Reichstadt M."/>
            <person name="Belser C."/>
            <person name="Labadie K."/>
            <person name="Delbac F."/>
            <person name="Ferrandon D."/>
        </authorList>
    </citation>
    <scope>NUCLEOTIDE SEQUENCE [LARGE SCALE GENOMIC DNA]</scope>
    <source>
        <strain evidence="3 4">Franzen</strain>
    </source>
</reference>
<proteinExistence type="predicted"/>